<evidence type="ECO:0000313" key="1">
    <source>
        <dbReference type="EMBL" id="CCO33194.1"/>
    </source>
</evidence>
<proteinExistence type="predicted"/>
<name>M5C1E5_THACB</name>
<gene>
    <name evidence="1" type="ORF">BN14_07267</name>
</gene>
<dbReference type="Proteomes" id="UP000012065">
    <property type="component" value="Unassembled WGS sequence"/>
</dbReference>
<organism evidence="1 2">
    <name type="scientific">Thanatephorus cucumeris (strain AG1-IB / isolate 7/3/14)</name>
    <name type="common">Lettuce bottom rot fungus</name>
    <name type="synonym">Rhizoctonia solani</name>
    <dbReference type="NCBI Taxonomy" id="1108050"/>
    <lineage>
        <taxon>Eukaryota</taxon>
        <taxon>Fungi</taxon>
        <taxon>Dikarya</taxon>
        <taxon>Basidiomycota</taxon>
        <taxon>Agaricomycotina</taxon>
        <taxon>Agaricomycetes</taxon>
        <taxon>Cantharellales</taxon>
        <taxon>Ceratobasidiaceae</taxon>
        <taxon>Rhizoctonia</taxon>
        <taxon>Rhizoctonia solani AG-1</taxon>
    </lineage>
</organism>
<dbReference type="EMBL" id="CAOJ01011125">
    <property type="protein sequence ID" value="CCO33194.1"/>
    <property type="molecule type" value="Genomic_DNA"/>
</dbReference>
<reference evidence="1 2" key="1">
    <citation type="journal article" date="2013" name="J. Biotechnol.">
        <title>Establishment and interpretation of the genome sequence of the phytopathogenic fungus Rhizoctonia solani AG1-IB isolate 7/3/14.</title>
        <authorList>
            <person name="Wibberg D.W."/>
            <person name="Jelonek L.J."/>
            <person name="Rupp O.R."/>
            <person name="Hennig M.H."/>
            <person name="Eikmeyer F.E."/>
            <person name="Goesmann A.G."/>
            <person name="Hartmann A.H."/>
            <person name="Borriss R.B."/>
            <person name="Grosch R.G."/>
            <person name="Puehler A.P."/>
            <person name="Schlueter A.S."/>
        </authorList>
    </citation>
    <scope>NUCLEOTIDE SEQUENCE [LARGE SCALE GENOMIC DNA]</scope>
    <source>
        <strain evidence="2">AG1-IB / isolate 7/3/14</strain>
    </source>
</reference>
<accession>M5C1E5</accession>
<dbReference type="AlphaFoldDB" id="M5C1E5"/>
<comment type="caution">
    <text evidence="1">The sequence shown here is derived from an EMBL/GenBank/DDBJ whole genome shotgun (WGS) entry which is preliminary data.</text>
</comment>
<protein>
    <submittedName>
        <fullName evidence="1">Uncharacterized protein</fullName>
    </submittedName>
</protein>
<dbReference type="HOGENOM" id="CLU_2160141_0_0_1"/>
<evidence type="ECO:0000313" key="2">
    <source>
        <dbReference type="Proteomes" id="UP000012065"/>
    </source>
</evidence>
<sequence>MNKWAEWGSLKSFVKNDEITLEIERSMNQLDACCQNLQIATQLQLFSLNTQMDAARESDQLELKKMMLTMLENQEELREDMGLLLVNMDKFTEVMKTFQLVRMRLRHTNKH</sequence>